<keyword evidence="4" id="KW-0560">Oxidoreductase</keyword>
<dbReference type="RefSeq" id="WP_170033918.1">
    <property type="nucleotide sequence ID" value="NZ_JABDTL010000001.1"/>
</dbReference>
<dbReference type="EMBL" id="JACHIA010000007">
    <property type="protein sequence ID" value="MBB6071219.1"/>
    <property type="molecule type" value="Genomic_DNA"/>
</dbReference>
<dbReference type="Proteomes" id="UP000582837">
    <property type="component" value="Unassembled WGS sequence"/>
</dbReference>
<name>A0A841GZW6_9BACT</name>
<evidence type="ECO:0000256" key="3">
    <source>
        <dbReference type="ARBA" id="ARBA00022827"/>
    </source>
</evidence>
<dbReference type="InterPro" id="IPR001763">
    <property type="entry name" value="Rhodanese-like_dom"/>
</dbReference>
<reference evidence="7 8" key="1">
    <citation type="submission" date="2020-08" db="EMBL/GenBank/DDBJ databases">
        <title>Genomic Encyclopedia of Type Strains, Phase IV (KMG-IV): sequencing the most valuable type-strain genomes for metagenomic binning, comparative biology and taxonomic classification.</title>
        <authorList>
            <person name="Goeker M."/>
        </authorList>
    </citation>
    <scope>NUCLEOTIDE SEQUENCE [LARGE SCALE GENOMIC DNA]</scope>
    <source>
        <strain evidence="7 8">DSM 29007</strain>
    </source>
</reference>
<keyword evidence="2" id="KW-0285">Flavoprotein</keyword>
<evidence type="ECO:0000313" key="8">
    <source>
        <dbReference type="Proteomes" id="UP000582837"/>
    </source>
</evidence>
<comment type="caution">
    <text evidence="7">The sequence shown here is derived from an EMBL/GenBank/DDBJ whole genome shotgun (WGS) entry which is preliminary data.</text>
</comment>
<proteinExistence type="inferred from homology"/>
<feature type="compositionally biased region" description="Low complexity" evidence="5">
    <location>
        <begin position="694"/>
        <end position="706"/>
    </location>
</feature>
<dbReference type="PROSITE" id="PS50206">
    <property type="entry name" value="RHODANESE_3"/>
    <property type="match status" value="1"/>
</dbReference>
<gene>
    <name evidence="7" type="ORF">HNQ61_002843</name>
</gene>
<evidence type="ECO:0000256" key="1">
    <source>
        <dbReference type="ARBA" id="ARBA00010790"/>
    </source>
</evidence>
<evidence type="ECO:0000259" key="6">
    <source>
        <dbReference type="PROSITE" id="PS50206"/>
    </source>
</evidence>
<dbReference type="AlphaFoldDB" id="A0A841GZW6"/>
<feature type="region of interest" description="Disordered" evidence="5">
    <location>
        <begin position="687"/>
        <end position="706"/>
    </location>
</feature>
<dbReference type="PANTHER" id="PTHR46056:SF12">
    <property type="entry name" value="LONG-CHAIN-ALCOHOL OXIDASE"/>
    <property type="match status" value="1"/>
</dbReference>
<keyword evidence="3" id="KW-0274">FAD</keyword>
<dbReference type="InterPro" id="IPR036188">
    <property type="entry name" value="FAD/NAD-bd_sf"/>
</dbReference>
<dbReference type="Pfam" id="PF00732">
    <property type="entry name" value="GMC_oxred_N"/>
    <property type="match status" value="1"/>
</dbReference>
<dbReference type="GO" id="GO:0016614">
    <property type="term" value="F:oxidoreductase activity, acting on CH-OH group of donors"/>
    <property type="evidence" value="ECO:0007669"/>
    <property type="project" value="InterPro"/>
</dbReference>
<comment type="similarity">
    <text evidence="1">Belongs to the GMC oxidoreductase family.</text>
</comment>
<evidence type="ECO:0000256" key="4">
    <source>
        <dbReference type="ARBA" id="ARBA00023002"/>
    </source>
</evidence>
<dbReference type="InterPro" id="IPR000172">
    <property type="entry name" value="GMC_OxRdtase_N"/>
</dbReference>
<dbReference type="GO" id="GO:0050660">
    <property type="term" value="F:flavin adenine dinucleotide binding"/>
    <property type="evidence" value="ECO:0007669"/>
    <property type="project" value="InterPro"/>
</dbReference>
<feature type="domain" description="Rhodanese" evidence="6">
    <location>
        <begin position="198"/>
        <end position="239"/>
    </location>
</feature>
<accession>A0A841GZW6</accession>
<dbReference type="Pfam" id="PF05199">
    <property type="entry name" value="GMC_oxred_C"/>
    <property type="match status" value="1"/>
</dbReference>
<evidence type="ECO:0000256" key="5">
    <source>
        <dbReference type="SAM" id="MobiDB-lite"/>
    </source>
</evidence>
<dbReference type="InterPro" id="IPR027056">
    <property type="entry name" value="Gluconate_2DH_su3"/>
</dbReference>
<sequence>MMLAPRQQATLVALCRRMVPLPDEPDPAAARLARAVEVRLGTLDPEQSARFAALIGWMDSPLAGMASAGRPLGFASLAAIRQDAWLRRWERSPLPPLRTAFQALRRMILSSFYADPSVYPEIGYRGPLHTRVPAVAWEGPLPGAGSPADPVARRDGGGSGGARVIPIRPQLDLLTDPEVSGVIGGHRLRGDTRVRADVVIIGSGAGGAVAAARLAEAGHDVVVLEEGGYWRPEHFTENEAEMTSRLYAEAGGRATEDLALPLLQGRAVGGGTTVNWLAMLRTPDWVLDEWAAEHGTVGMRAADLAPVFARIEDETSTRPVPDDAHNPPNRALLEGARALGWHAGAMRVNAHGCVRSGFCGLGCRYGARRAAADVYLPAALARGARLFADVRADRIDAPATGPRRVHGTVLDRETGAPRGTITVEAPVVVVAAGAVGTPALLQRSGMGGGGVGRFLRLHPTTAVAGRYGREMYGAGGIPLSSVCDEFLRGSDGYGFWIETPPLYPALSSVAMPGFGAAHRELMRGLPNTATMIVLIRDGAERGTSNGSVQVDRSGRVRIRYRVGRTDRERLLRGMEAAARIQFAAGAEEVFTLHAGAAGLRSPAELPAMMRRPSGPNQLGILSAHVNGTCRIGTDPAHSGCTPDGERHGVGGVYVADGSLMPTAPGVNPQETIMAMATVVAERIAARHPGGRAGSAGRYAGTAGNRE</sequence>
<keyword evidence="8" id="KW-1185">Reference proteome</keyword>
<dbReference type="Pfam" id="PF00890">
    <property type="entry name" value="FAD_binding_2"/>
    <property type="match status" value="1"/>
</dbReference>
<evidence type="ECO:0000256" key="2">
    <source>
        <dbReference type="ARBA" id="ARBA00022630"/>
    </source>
</evidence>
<dbReference type="Pfam" id="PF13618">
    <property type="entry name" value="Gluconate_2-dh3"/>
    <property type="match status" value="1"/>
</dbReference>
<protein>
    <submittedName>
        <fullName evidence="7">Choline dehydrogenase-like flavoprotein</fullName>
    </submittedName>
</protein>
<organism evidence="7 8">
    <name type="scientific">Longimicrobium terrae</name>
    <dbReference type="NCBI Taxonomy" id="1639882"/>
    <lineage>
        <taxon>Bacteria</taxon>
        <taxon>Pseudomonadati</taxon>
        <taxon>Gemmatimonadota</taxon>
        <taxon>Longimicrobiia</taxon>
        <taxon>Longimicrobiales</taxon>
        <taxon>Longimicrobiaceae</taxon>
        <taxon>Longimicrobium</taxon>
    </lineage>
</organism>
<dbReference type="PROSITE" id="PS00624">
    <property type="entry name" value="GMC_OXRED_2"/>
    <property type="match status" value="1"/>
</dbReference>
<dbReference type="InterPro" id="IPR007867">
    <property type="entry name" value="GMC_OxRtase_C"/>
</dbReference>
<evidence type="ECO:0000313" key="7">
    <source>
        <dbReference type="EMBL" id="MBB6071219.1"/>
    </source>
</evidence>
<dbReference type="InterPro" id="IPR003953">
    <property type="entry name" value="FAD-dep_OxRdtase_2_FAD-bd"/>
</dbReference>
<dbReference type="Gene3D" id="3.50.50.60">
    <property type="entry name" value="FAD/NAD(P)-binding domain"/>
    <property type="match status" value="2"/>
</dbReference>
<dbReference type="SUPFAM" id="SSF51905">
    <property type="entry name" value="FAD/NAD(P)-binding domain"/>
    <property type="match status" value="1"/>
</dbReference>
<dbReference type="PANTHER" id="PTHR46056">
    <property type="entry name" value="LONG-CHAIN-ALCOHOL OXIDASE"/>
    <property type="match status" value="1"/>
</dbReference>